<gene>
    <name evidence="1" type="ORF">METZ01_LOCUS26128</name>
</gene>
<protein>
    <submittedName>
        <fullName evidence="1">Uncharacterized protein</fullName>
    </submittedName>
</protein>
<accession>A0A381Q2Z9</accession>
<dbReference type="AlphaFoldDB" id="A0A381Q2Z9"/>
<evidence type="ECO:0000313" key="1">
    <source>
        <dbReference type="EMBL" id="SUZ73274.1"/>
    </source>
</evidence>
<proteinExistence type="predicted"/>
<reference evidence="1" key="1">
    <citation type="submission" date="2018-05" db="EMBL/GenBank/DDBJ databases">
        <authorList>
            <person name="Lanie J.A."/>
            <person name="Ng W.-L."/>
            <person name="Kazmierczak K.M."/>
            <person name="Andrzejewski T.M."/>
            <person name="Davidsen T.M."/>
            <person name="Wayne K.J."/>
            <person name="Tettelin H."/>
            <person name="Glass J.I."/>
            <person name="Rusch D."/>
            <person name="Podicherti R."/>
            <person name="Tsui H.-C.T."/>
            <person name="Winkler M.E."/>
        </authorList>
    </citation>
    <scope>NUCLEOTIDE SEQUENCE</scope>
</reference>
<name>A0A381Q2Z9_9ZZZZ</name>
<dbReference type="EMBL" id="UINC01001173">
    <property type="protein sequence ID" value="SUZ73274.1"/>
    <property type="molecule type" value="Genomic_DNA"/>
</dbReference>
<sequence>MFDGITGLSTSDQARADILGNNTAKLLGP</sequence>
<organism evidence="1">
    <name type="scientific">marine metagenome</name>
    <dbReference type="NCBI Taxonomy" id="408172"/>
    <lineage>
        <taxon>unclassified sequences</taxon>
        <taxon>metagenomes</taxon>
        <taxon>ecological metagenomes</taxon>
    </lineage>
</organism>